<keyword evidence="2" id="KW-1185">Reference proteome</keyword>
<comment type="caution">
    <text evidence="1">The sequence shown here is derived from an EMBL/GenBank/DDBJ whole genome shotgun (WGS) entry which is preliminary data.</text>
</comment>
<protein>
    <recommendedName>
        <fullName evidence="3">Sel1 repeat family protein</fullName>
    </recommendedName>
</protein>
<reference evidence="1 2" key="1">
    <citation type="submission" date="2018-06" db="EMBL/GenBank/DDBJ databases">
        <title>Sphaerisporangium craniellae sp. nov., isolated from a marine sponge in the South China Sea.</title>
        <authorList>
            <person name="Li L."/>
        </authorList>
    </citation>
    <scope>NUCLEOTIDE SEQUENCE [LARGE SCALE GENOMIC DNA]</scope>
    <source>
        <strain evidence="1 2">LHW63015</strain>
    </source>
</reference>
<dbReference type="OrthoDB" id="3480749at2"/>
<dbReference type="Gene3D" id="1.25.40.10">
    <property type="entry name" value="Tetratricopeptide repeat domain"/>
    <property type="match status" value="1"/>
</dbReference>
<evidence type="ECO:0000313" key="1">
    <source>
        <dbReference type="EMBL" id="RBQ16134.1"/>
    </source>
</evidence>
<dbReference type="SUPFAM" id="SSF81901">
    <property type="entry name" value="HCP-like"/>
    <property type="match status" value="1"/>
</dbReference>
<gene>
    <name evidence="1" type="ORF">DP939_31425</name>
</gene>
<evidence type="ECO:0008006" key="3">
    <source>
        <dbReference type="Google" id="ProtNLM"/>
    </source>
</evidence>
<dbReference type="AlphaFoldDB" id="A0A366LS50"/>
<name>A0A366LS50_9ACTN</name>
<accession>A0A366LS50</accession>
<evidence type="ECO:0000313" key="2">
    <source>
        <dbReference type="Proteomes" id="UP000253303"/>
    </source>
</evidence>
<dbReference type="RefSeq" id="WP_113984455.1">
    <property type="nucleotide sequence ID" value="NZ_QMEY01000018.1"/>
</dbReference>
<dbReference type="EMBL" id="QMEY01000018">
    <property type="protein sequence ID" value="RBQ16134.1"/>
    <property type="molecule type" value="Genomic_DNA"/>
</dbReference>
<proteinExistence type="predicted"/>
<sequence length="282" mass="31371">MVTADKASPQYPEAAWRLIVAAIDAVGCPARRIADCSEGTVSAFSLIAPELKGHDLTDSTLSLWRHRKVKRIPRREKLIVLKLTLLCLGDPLSHSWSDAQRRTALQNAVEFADEVWKARDEDEESRALAVMIKGDARYARTVEMLSEYGERLLRQVGVRSRGEAEAKLAVLHQLNGDSDDARYWSVLAAAVNPAYKAVSSQKELFSTARRFAAGYERVRDREAARMYLVRAAGGGDGDSAYQLGQMAELEGDVRVAVDWYRRAADYGHPDGRLRAESLMATF</sequence>
<dbReference type="Proteomes" id="UP000253303">
    <property type="component" value="Unassembled WGS sequence"/>
</dbReference>
<organism evidence="1 2">
    <name type="scientific">Spongiactinospora rosea</name>
    <dbReference type="NCBI Taxonomy" id="2248750"/>
    <lineage>
        <taxon>Bacteria</taxon>
        <taxon>Bacillati</taxon>
        <taxon>Actinomycetota</taxon>
        <taxon>Actinomycetes</taxon>
        <taxon>Streptosporangiales</taxon>
        <taxon>Streptosporangiaceae</taxon>
        <taxon>Spongiactinospora</taxon>
    </lineage>
</organism>
<dbReference type="InterPro" id="IPR011990">
    <property type="entry name" value="TPR-like_helical_dom_sf"/>
</dbReference>